<evidence type="ECO:0000313" key="7">
    <source>
        <dbReference type="EMBL" id="RPE08666.1"/>
    </source>
</evidence>
<organism evidence="7 8">
    <name type="scientific">Chitinophaga lutea</name>
    <dbReference type="NCBI Taxonomy" id="2488634"/>
    <lineage>
        <taxon>Bacteria</taxon>
        <taxon>Pseudomonadati</taxon>
        <taxon>Bacteroidota</taxon>
        <taxon>Chitinophagia</taxon>
        <taxon>Chitinophagales</taxon>
        <taxon>Chitinophagaceae</taxon>
        <taxon>Chitinophaga</taxon>
    </lineage>
</organism>
<dbReference type="PANTHER" id="PTHR42852:SF6">
    <property type="entry name" value="THIOL:DISULFIDE INTERCHANGE PROTEIN DSBE"/>
    <property type="match status" value="1"/>
</dbReference>
<dbReference type="PANTHER" id="PTHR42852">
    <property type="entry name" value="THIOL:DISULFIDE INTERCHANGE PROTEIN DSBE"/>
    <property type="match status" value="1"/>
</dbReference>
<dbReference type="OrthoDB" id="6399635at2"/>
<comment type="subcellular location">
    <subcellularLocation>
        <location evidence="1">Cell envelope</location>
    </subcellularLocation>
</comment>
<keyword evidence="4" id="KW-0676">Redox-active center</keyword>
<accession>A0A3N4PKC9</accession>
<dbReference type="SUPFAM" id="SSF52833">
    <property type="entry name" value="Thioredoxin-like"/>
    <property type="match status" value="1"/>
</dbReference>
<dbReference type="Proteomes" id="UP000278351">
    <property type="component" value="Unassembled WGS sequence"/>
</dbReference>
<keyword evidence="2" id="KW-0201">Cytochrome c-type biogenesis</keyword>
<gene>
    <name evidence="7" type="ORF">EGT74_16640</name>
</gene>
<evidence type="ECO:0000256" key="3">
    <source>
        <dbReference type="ARBA" id="ARBA00023157"/>
    </source>
</evidence>
<dbReference type="InterPro" id="IPR000866">
    <property type="entry name" value="AhpC/TSA"/>
</dbReference>
<dbReference type="InterPro" id="IPR013766">
    <property type="entry name" value="Thioredoxin_domain"/>
</dbReference>
<keyword evidence="5" id="KW-0732">Signal</keyword>
<dbReference type="AlphaFoldDB" id="A0A3N4PKC9"/>
<evidence type="ECO:0000256" key="1">
    <source>
        <dbReference type="ARBA" id="ARBA00004196"/>
    </source>
</evidence>
<dbReference type="EMBL" id="RPDH01000002">
    <property type="protein sequence ID" value="RPE08666.1"/>
    <property type="molecule type" value="Genomic_DNA"/>
</dbReference>
<dbReference type="RefSeq" id="WP_123847663.1">
    <property type="nucleotide sequence ID" value="NZ_RPDH01000002.1"/>
</dbReference>
<proteinExistence type="predicted"/>
<dbReference type="InterPro" id="IPR036249">
    <property type="entry name" value="Thioredoxin-like_sf"/>
</dbReference>
<evidence type="ECO:0000313" key="8">
    <source>
        <dbReference type="Proteomes" id="UP000278351"/>
    </source>
</evidence>
<keyword evidence="3" id="KW-1015">Disulfide bond</keyword>
<feature type="chain" id="PRO_5018243741" evidence="5">
    <location>
        <begin position="22"/>
        <end position="802"/>
    </location>
</feature>
<feature type="signal peptide" evidence="5">
    <location>
        <begin position="1"/>
        <end position="21"/>
    </location>
</feature>
<protein>
    <submittedName>
        <fullName evidence="7">TlpA family protein disulfide reductase</fullName>
    </submittedName>
</protein>
<dbReference type="GO" id="GO:0017004">
    <property type="term" value="P:cytochrome complex assembly"/>
    <property type="evidence" value="ECO:0007669"/>
    <property type="project" value="UniProtKB-KW"/>
</dbReference>
<dbReference type="GO" id="GO:0016209">
    <property type="term" value="F:antioxidant activity"/>
    <property type="evidence" value="ECO:0007669"/>
    <property type="project" value="InterPro"/>
</dbReference>
<evidence type="ECO:0000256" key="2">
    <source>
        <dbReference type="ARBA" id="ARBA00022748"/>
    </source>
</evidence>
<dbReference type="Gene3D" id="3.40.30.10">
    <property type="entry name" value="Glutaredoxin"/>
    <property type="match status" value="1"/>
</dbReference>
<evidence type="ECO:0000256" key="5">
    <source>
        <dbReference type="SAM" id="SignalP"/>
    </source>
</evidence>
<reference evidence="7 8" key="1">
    <citation type="submission" date="2018-11" db="EMBL/GenBank/DDBJ databases">
        <title>Chitinophaga lutea sp.nov., isolate from arsenic contaminated soil.</title>
        <authorList>
            <person name="Zong Y."/>
        </authorList>
    </citation>
    <scope>NUCLEOTIDE SEQUENCE [LARGE SCALE GENOMIC DNA]</scope>
    <source>
        <strain evidence="7 8">ZY74</strain>
    </source>
</reference>
<dbReference type="InterPro" id="IPR050553">
    <property type="entry name" value="Thioredoxin_ResA/DsbE_sf"/>
</dbReference>
<feature type="domain" description="Thioredoxin" evidence="6">
    <location>
        <begin position="648"/>
        <end position="785"/>
    </location>
</feature>
<dbReference type="GO" id="GO:0030313">
    <property type="term" value="C:cell envelope"/>
    <property type="evidence" value="ECO:0007669"/>
    <property type="project" value="UniProtKB-SubCell"/>
</dbReference>
<comment type="caution">
    <text evidence="7">The sequence shown here is derived from an EMBL/GenBank/DDBJ whole genome shotgun (WGS) entry which is preliminary data.</text>
</comment>
<evidence type="ECO:0000259" key="6">
    <source>
        <dbReference type="PROSITE" id="PS51352"/>
    </source>
</evidence>
<sequence length="802" mass="89464">MNVKKLLLALPALCLAAAASGQQPVPVLTYKVDYIKDQIGKSAFTSICRFRILEKLPEGKLRMEATRLNCRQLKSLQPPNTASLMETGITDTEILFNLLLLQQPVELIFDPARTFLPQPALEKLLEQKAAEYSLKPEIVKTLAGNLPAYLSREMHAAFLQAPANASSWQSADSTLLYSATGGANGIRLFSATRNPAKQGPGNIRHVSNNTYKWDAAGGKLLEAYLTYRASGNSQGGNNAPFRYADTMRMELLDTPVNYPAVTPEHVEWLIKTSRWSYALNDAKGFDYDSLKVIAFLQKMDPLFSGEKGYIANRLDLVQGILMRKHYDDYAAVLRNTPNEAMQGSASHLHNKLQNVWYENTDSAMQLLEYLAEARPKSAEDWLQYSLAQGLFVKYDSAMLAEATASWKAAGESEEKIAALRHQVSIQAGQASTLIGRATQSGHPVVRNASRPMYLSHQAELQGHPDSLHAIAQQFRSLSPIEKKSGNAGRYALMLYKTLEEKGQRADADIILKEAIAALEKGATDTLSKRRFTDQNMLAYAYYLQYEALKPTDKRLAMTYLSKASAISPRSSTELTNDSFYDRVMLKSKESYREEFAAALVKEGDTKEAMKVLAQEINAEPGILPMVQQSFAKYLPNLDFKDFITNTLTRSWKEAPDFTLAGYNGGTYKLSDFRGKWVLLDFWGTWCNPCRKELPQIDQVAKSLQNSPNEAFLSIACFDTPEKVNRLLTGEGYTFPVAMSDNKVQLAFNVTGYPTKFIISPDGKMLPVAFSQDWKSIFEQFSNLQNTAVKPADKNAGVNKRMN</sequence>
<evidence type="ECO:0000256" key="4">
    <source>
        <dbReference type="ARBA" id="ARBA00023284"/>
    </source>
</evidence>
<name>A0A3N4PKC9_9BACT</name>
<dbReference type="CDD" id="cd02966">
    <property type="entry name" value="TlpA_like_family"/>
    <property type="match status" value="1"/>
</dbReference>
<dbReference type="PROSITE" id="PS51352">
    <property type="entry name" value="THIOREDOXIN_2"/>
    <property type="match status" value="1"/>
</dbReference>
<dbReference type="Pfam" id="PF00578">
    <property type="entry name" value="AhpC-TSA"/>
    <property type="match status" value="1"/>
</dbReference>
<dbReference type="GO" id="GO:0016491">
    <property type="term" value="F:oxidoreductase activity"/>
    <property type="evidence" value="ECO:0007669"/>
    <property type="project" value="InterPro"/>
</dbReference>
<keyword evidence="8" id="KW-1185">Reference proteome</keyword>